<dbReference type="RefSeq" id="WP_078073675.1">
    <property type="nucleotide sequence ID" value="NZ_CP018047.1"/>
</dbReference>
<accession>A0A1U9QLM8</accession>
<gene>
    <name evidence="1" type="ORF">BBN63_01830</name>
</gene>
<reference evidence="1 2" key="1">
    <citation type="submission" date="2016-11" db="EMBL/GenBank/DDBJ databases">
        <title>Complete genome sequence of Streptomyces niveus SCSIO 3406.</title>
        <authorList>
            <person name="Zhu Q."/>
            <person name="Cheng W."/>
            <person name="Song Y."/>
            <person name="Li Q."/>
            <person name="Ju J."/>
        </authorList>
    </citation>
    <scope>NUCLEOTIDE SEQUENCE [LARGE SCALE GENOMIC DNA]</scope>
    <source>
        <strain evidence="1 2">SCSIO 3406</strain>
    </source>
</reference>
<evidence type="ECO:0008006" key="3">
    <source>
        <dbReference type="Google" id="ProtNLM"/>
    </source>
</evidence>
<dbReference type="KEGG" id="snw:BBN63_01830"/>
<proteinExistence type="predicted"/>
<dbReference type="SUPFAM" id="SSF159275">
    <property type="entry name" value="PA1994-like"/>
    <property type="match status" value="1"/>
</dbReference>
<keyword evidence="2" id="KW-1185">Reference proteome</keyword>
<dbReference type="InterPro" id="IPR009467">
    <property type="entry name" value="Glycolipid-bd_prot_put"/>
</dbReference>
<dbReference type="AlphaFoldDB" id="A0A1U9QLM8"/>
<dbReference type="Proteomes" id="UP000189677">
    <property type="component" value="Chromosome"/>
</dbReference>
<sequence length="206" mass="22803">MSTFVPPPATAAWAHEHARQGFEVVYFRRSGDVRRDQHAPHGQDWLHIVGCTTAVEDGRTWTVDYDLTLDAGWVTRRAVVTCRSEAGTRSTVLQADGAGRWRVDGAPAPYLDGCLDVDLESSAMTNALPVHRFRLPVGTLTSAPAAYVRALDLSVERLDQDYRRAPDEGSRQCYDYSAPVFDFRCRLVYDEAGLVLSYPGIATRAA</sequence>
<evidence type="ECO:0000313" key="2">
    <source>
        <dbReference type="Proteomes" id="UP000189677"/>
    </source>
</evidence>
<protein>
    <recommendedName>
        <fullName evidence="3">Glycolipid-binding family protein</fullName>
    </recommendedName>
</protein>
<evidence type="ECO:0000313" key="1">
    <source>
        <dbReference type="EMBL" id="AQU65184.1"/>
    </source>
</evidence>
<dbReference type="EMBL" id="CP018047">
    <property type="protein sequence ID" value="AQU65184.1"/>
    <property type="molecule type" value="Genomic_DNA"/>
</dbReference>
<dbReference type="OrthoDB" id="7347529at2"/>
<name>A0A1U9QLM8_STRNV</name>
<organism evidence="1 2">
    <name type="scientific">Streptomyces niveus</name>
    <name type="common">Streptomyces spheroides</name>
    <dbReference type="NCBI Taxonomy" id="193462"/>
    <lineage>
        <taxon>Bacteria</taxon>
        <taxon>Bacillati</taxon>
        <taxon>Actinomycetota</taxon>
        <taxon>Actinomycetes</taxon>
        <taxon>Kitasatosporales</taxon>
        <taxon>Streptomycetaceae</taxon>
        <taxon>Streptomyces</taxon>
    </lineage>
</organism>
<dbReference type="Pfam" id="PF06475">
    <property type="entry name" value="Glycolipid_bind"/>
    <property type="match status" value="1"/>
</dbReference>